<organism evidence="2 3">
    <name type="scientific">Pseudomonas gingeri</name>
    <dbReference type="NCBI Taxonomy" id="117681"/>
    <lineage>
        <taxon>Bacteria</taxon>
        <taxon>Pseudomonadati</taxon>
        <taxon>Pseudomonadota</taxon>
        <taxon>Gammaproteobacteria</taxon>
        <taxon>Pseudomonadales</taxon>
        <taxon>Pseudomonadaceae</taxon>
        <taxon>Pseudomonas</taxon>
    </lineage>
</organism>
<dbReference type="InterPro" id="IPR029068">
    <property type="entry name" value="Glyas_Bleomycin-R_OHBP_Dase"/>
</dbReference>
<dbReference type="Proteomes" id="UP000582981">
    <property type="component" value="Unassembled WGS sequence"/>
</dbReference>
<dbReference type="InterPro" id="IPR025870">
    <property type="entry name" value="Glyoxalase-like_dom"/>
</dbReference>
<reference evidence="2 3" key="1">
    <citation type="submission" date="2020-04" db="EMBL/GenBank/DDBJ databases">
        <title>Molecular characterization of pseudomonads from Agaricus bisporus reveal novel blotch 2 pathogens in Western Europe.</title>
        <authorList>
            <person name="Taparia T."/>
            <person name="Krijger M."/>
            <person name="Haynes E."/>
            <person name="Elpinstone J.G."/>
            <person name="Noble R."/>
            <person name="Van Der Wolf J."/>
        </authorList>
    </citation>
    <scope>NUCLEOTIDE SEQUENCE [LARGE SCALE GENOMIC DNA]</scope>
    <source>
        <strain evidence="2 3">F1001</strain>
    </source>
</reference>
<protein>
    <submittedName>
        <fullName evidence="2">VOC family protein</fullName>
    </submittedName>
</protein>
<sequence length="215" mass="22966">MKSTIDHLAIVAPNLDSGCAFVTDILGVDLQPGGAHPRMGTHNRLLHLGPELYLEVIAVDPSAERPSRPRWFGLDQLAPDSPARLATWVARTDDIHAVSAFCHDIVGDVEPMTRGTLSWQITIPADGNLPLGGGAPTLIQWEQATHPASALQDKGCSLVALDVFHTDPEKVRAVLTAINFSGPVYLHALKETSTPYLVAHIQTPSGLKTLPISGA</sequence>
<dbReference type="AlphaFoldDB" id="A0A7Y7WGT2"/>
<evidence type="ECO:0000313" key="2">
    <source>
        <dbReference type="EMBL" id="NWB49201.1"/>
    </source>
</evidence>
<gene>
    <name evidence="2" type="ORF">HX829_22190</name>
</gene>
<accession>A0A7Y7WGT2</accession>
<proteinExistence type="predicted"/>
<dbReference type="RefSeq" id="WP_177145022.1">
    <property type="nucleotide sequence ID" value="NZ_JACAPU010000025.1"/>
</dbReference>
<dbReference type="Pfam" id="PF13468">
    <property type="entry name" value="Glyoxalase_3"/>
    <property type="match status" value="1"/>
</dbReference>
<dbReference type="EMBL" id="JACAPU010000025">
    <property type="protein sequence ID" value="NWB49201.1"/>
    <property type="molecule type" value="Genomic_DNA"/>
</dbReference>
<evidence type="ECO:0000259" key="1">
    <source>
        <dbReference type="Pfam" id="PF13468"/>
    </source>
</evidence>
<evidence type="ECO:0000313" key="3">
    <source>
        <dbReference type="Proteomes" id="UP000582981"/>
    </source>
</evidence>
<dbReference type="SUPFAM" id="SSF54593">
    <property type="entry name" value="Glyoxalase/Bleomycin resistance protein/Dihydroxybiphenyl dioxygenase"/>
    <property type="match status" value="1"/>
</dbReference>
<comment type="caution">
    <text evidence="2">The sequence shown here is derived from an EMBL/GenBank/DDBJ whole genome shotgun (WGS) entry which is preliminary data.</text>
</comment>
<feature type="domain" description="Glyoxalase-like" evidence="1">
    <location>
        <begin position="5"/>
        <end position="176"/>
    </location>
</feature>
<name>A0A7Y7WGT2_9PSED</name>
<dbReference type="Gene3D" id="3.10.180.10">
    <property type="entry name" value="2,3-Dihydroxybiphenyl 1,2-Dioxygenase, domain 1"/>
    <property type="match status" value="1"/>
</dbReference>